<keyword evidence="16" id="KW-1185">Reference proteome</keyword>
<dbReference type="SFLD" id="SFLDF00314">
    <property type="entry name" value="L-lysine_2_3-aminomutase_(yjeK"/>
    <property type="match status" value="1"/>
</dbReference>
<evidence type="ECO:0000313" key="16">
    <source>
        <dbReference type="Proteomes" id="UP001163726"/>
    </source>
</evidence>
<comment type="cofactor">
    <cofactor evidence="2">
        <name>pyridoxal 5'-phosphate</name>
        <dbReference type="ChEBI" id="CHEBI:597326"/>
    </cofactor>
</comment>
<sequence length="331" mass="37508">MFNYESNWQKELAHTITNPAELLSLLDINPKDYLADFAARELFPVRVPRPFIGKMEAGNIHDPLLKQVMASALEFEQKAGFVADPLGEHEPVLPGVLHKYKSRVLLMVKTGCAVNCRYCFRRHFPYQENALNKKNWPDVIAYLQQDNAINEVVLSGGDPLMAQDKHLAELIKLIESVEHIKRIRIHTRLPVVIPQRITPELTQTLLESRLKPIIVLHINHANEIDKLLSDSLARWRDSRITLLNQAVLLKDVNDSISALVELSETLFDTGIMPYYIHLLDKVQGAAHFYRPDAELAKLQQGLLAELPGFLVPKWAREEAGLLSKSPVVLSS</sequence>
<comment type="catalytic activity">
    <reaction evidence="1">
        <text>L-lysine = D-beta-lysine</text>
        <dbReference type="Rhea" id="RHEA:44148"/>
        <dbReference type="ChEBI" id="CHEBI:32551"/>
        <dbReference type="ChEBI" id="CHEBI:84138"/>
    </reaction>
</comment>
<dbReference type="NCBIfam" id="TIGR03821">
    <property type="entry name" value="EFP_modif_epmB"/>
    <property type="match status" value="1"/>
</dbReference>
<comment type="similarity">
    <text evidence="4">Belongs to the radical SAM superfamily. KamA family.</text>
</comment>
<accession>A0ABY7ASY3</accession>
<evidence type="ECO:0000256" key="12">
    <source>
        <dbReference type="ARBA" id="ARBA00023235"/>
    </source>
</evidence>
<dbReference type="PIRSF" id="PIRSF004911">
    <property type="entry name" value="DUF160"/>
    <property type="match status" value="1"/>
</dbReference>
<evidence type="ECO:0000256" key="1">
    <source>
        <dbReference type="ARBA" id="ARBA00001352"/>
    </source>
</evidence>
<dbReference type="SFLD" id="SFLDS00029">
    <property type="entry name" value="Radical_SAM"/>
    <property type="match status" value="1"/>
</dbReference>
<evidence type="ECO:0000256" key="5">
    <source>
        <dbReference type="ARBA" id="ARBA00022363"/>
    </source>
</evidence>
<evidence type="ECO:0000256" key="4">
    <source>
        <dbReference type="ARBA" id="ARBA00008703"/>
    </source>
</evidence>
<dbReference type="Proteomes" id="UP001163726">
    <property type="component" value="Chromosome"/>
</dbReference>
<evidence type="ECO:0000313" key="15">
    <source>
        <dbReference type="EMBL" id="WAJ71620.1"/>
    </source>
</evidence>
<dbReference type="RefSeq" id="WP_268076212.1">
    <property type="nucleotide sequence ID" value="NZ_CP109965.1"/>
</dbReference>
<dbReference type="SFLD" id="SFLDG01070">
    <property type="entry name" value="PLP-dependent"/>
    <property type="match status" value="1"/>
</dbReference>
<evidence type="ECO:0000256" key="10">
    <source>
        <dbReference type="ARBA" id="ARBA00023004"/>
    </source>
</evidence>
<dbReference type="PANTHER" id="PTHR30538:SF1">
    <property type="entry name" value="L-LYSINE 2,3-AMINOMUTASE"/>
    <property type="match status" value="1"/>
</dbReference>
<dbReference type="InterPro" id="IPR013785">
    <property type="entry name" value="Aldolase_TIM"/>
</dbReference>
<dbReference type="Gene3D" id="3.20.20.70">
    <property type="entry name" value="Aldolase class I"/>
    <property type="match status" value="1"/>
</dbReference>
<name>A0ABY7ASY3_9ALTE</name>
<dbReference type="SUPFAM" id="SSF102114">
    <property type="entry name" value="Radical SAM enzymes"/>
    <property type="match status" value="1"/>
</dbReference>
<dbReference type="PANTHER" id="PTHR30538">
    <property type="entry name" value="LYSINE 2,3-AMINOMUTASE-RELATED"/>
    <property type="match status" value="1"/>
</dbReference>
<dbReference type="InterPro" id="IPR007197">
    <property type="entry name" value="rSAM"/>
</dbReference>
<keyword evidence="10" id="KW-0408">Iron</keyword>
<keyword evidence="8" id="KW-0479">Metal-binding</keyword>
<dbReference type="NCBIfam" id="TIGR00238">
    <property type="entry name" value="KamA family radical SAM protein"/>
    <property type="match status" value="1"/>
</dbReference>
<dbReference type="InterPro" id="IPR022462">
    <property type="entry name" value="EpmB"/>
</dbReference>
<keyword evidence="7" id="KW-0949">S-adenosyl-L-methionine</keyword>
<evidence type="ECO:0000256" key="9">
    <source>
        <dbReference type="ARBA" id="ARBA00022898"/>
    </source>
</evidence>
<proteinExistence type="inferred from homology"/>
<organism evidence="15 16">
    <name type="scientific">Catenovulum adriaticum</name>
    <dbReference type="NCBI Taxonomy" id="2984846"/>
    <lineage>
        <taxon>Bacteria</taxon>
        <taxon>Pseudomonadati</taxon>
        <taxon>Pseudomonadota</taxon>
        <taxon>Gammaproteobacteria</taxon>
        <taxon>Alteromonadales</taxon>
        <taxon>Alteromonadaceae</taxon>
        <taxon>Catenovulum</taxon>
    </lineage>
</organism>
<evidence type="ECO:0000256" key="11">
    <source>
        <dbReference type="ARBA" id="ARBA00023014"/>
    </source>
</evidence>
<evidence type="ECO:0000256" key="3">
    <source>
        <dbReference type="ARBA" id="ARBA00001966"/>
    </source>
</evidence>
<dbReference type="InterPro" id="IPR058240">
    <property type="entry name" value="rSAM_sf"/>
</dbReference>
<keyword evidence="11" id="KW-0411">Iron-sulfur</keyword>
<gene>
    <name evidence="15" type="primary">epmB</name>
    <name evidence="15" type="ORF">OLW01_10510</name>
</gene>
<evidence type="ECO:0000256" key="2">
    <source>
        <dbReference type="ARBA" id="ARBA00001933"/>
    </source>
</evidence>
<comment type="cofactor">
    <cofactor evidence="3">
        <name>[4Fe-4S] cluster</name>
        <dbReference type="ChEBI" id="CHEBI:49883"/>
    </cofactor>
</comment>
<evidence type="ECO:0000259" key="14">
    <source>
        <dbReference type="PROSITE" id="PS51918"/>
    </source>
</evidence>
<reference evidence="15" key="1">
    <citation type="submission" date="2022-10" db="EMBL/GenBank/DDBJ databases">
        <title>Catenovulum adriacola sp. nov. isolated in the Harbour of Susak.</title>
        <authorList>
            <person name="Schoch T."/>
            <person name="Reich S.J."/>
            <person name="Stoeferle S."/>
            <person name="Flaiz M."/>
            <person name="Kazda M."/>
            <person name="Riedel C.U."/>
            <person name="Duerre P."/>
        </authorList>
    </citation>
    <scope>NUCLEOTIDE SEQUENCE</scope>
    <source>
        <strain evidence="15">TS8</strain>
    </source>
</reference>
<dbReference type="CDD" id="cd01335">
    <property type="entry name" value="Radical_SAM"/>
    <property type="match status" value="1"/>
</dbReference>
<evidence type="ECO:0000256" key="6">
    <source>
        <dbReference type="ARBA" id="ARBA00022485"/>
    </source>
</evidence>
<evidence type="ECO:0000256" key="8">
    <source>
        <dbReference type="ARBA" id="ARBA00022723"/>
    </source>
</evidence>
<keyword evidence="12" id="KW-0413">Isomerase</keyword>
<protein>
    <recommendedName>
        <fullName evidence="5">L-lysine 2,3-aminomutase</fullName>
    </recommendedName>
    <alternativeName>
        <fullName evidence="13">EF-P post-translational modification enzyme B</fullName>
    </alternativeName>
</protein>
<dbReference type="InterPro" id="IPR003739">
    <property type="entry name" value="Lys_aminomutase/Glu_NH3_mut"/>
</dbReference>
<dbReference type="Pfam" id="PF04055">
    <property type="entry name" value="Radical_SAM"/>
    <property type="match status" value="1"/>
</dbReference>
<evidence type="ECO:0000256" key="13">
    <source>
        <dbReference type="ARBA" id="ARBA00030756"/>
    </source>
</evidence>
<dbReference type="EMBL" id="CP109965">
    <property type="protein sequence ID" value="WAJ71620.1"/>
    <property type="molecule type" value="Genomic_DNA"/>
</dbReference>
<keyword evidence="6" id="KW-0004">4Fe-4S</keyword>
<evidence type="ECO:0000256" key="7">
    <source>
        <dbReference type="ARBA" id="ARBA00022691"/>
    </source>
</evidence>
<dbReference type="PROSITE" id="PS51918">
    <property type="entry name" value="RADICAL_SAM"/>
    <property type="match status" value="1"/>
</dbReference>
<keyword evidence="9" id="KW-0663">Pyridoxal phosphate</keyword>
<feature type="domain" description="Radical SAM core" evidence="14">
    <location>
        <begin position="98"/>
        <end position="313"/>
    </location>
</feature>